<dbReference type="OrthoDB" id="1001042at2759"/>
<sequence length="108" mass="12727">MNLSPTRNYTLCGDNQETIIHALHDCSIATKVWERVECFRKYVRRGFALKFELWAILIGLEVARLMNYSKIIVESDCFNSIEMTLENSENIHSMTFIRRIIEAKRQLQ</sequence>
<dbReference type="Pfam" id="PF13456">
    <property type="entry name" value="RVT_3"/>
    <property type="match status" value="1"/>
</dbReference>
<evidence type="ECO:0000259" key="1">
    <source>
        <dbReference type="Pfam" id="PF13456"/>
    </source>
</evidence>
<dbReference type="AlphaFoldDB" id="A0A8J5YLF2"/>
<name>A0A8J5YLF2_9ROSI</name>
<dbReference type="GO" id="GO:0004523">
    <property type="term" value="F:RNA-DNA hybrid ribonuclease activity"/>
    <property type="evidence" value="ECO:0007669"/>
    <property type="project" value="InterPro"/>
</dbReference>
<reference evidence="2 3" key="1">
    <citation type="journal article" date="2021" name="bioRxiv">
        <title>The Gossypium anomalum genome as a resource for cotton improvement and evolutionary analysis of hybrid incompatibility.</title>
        <authorList>
            <person name="Grover C.E."/>
            <person name="Yuan D."/>
            <person name="Arick M.A."/>
            <person name="Miller E.R."/>
            <person name="Hu G."/>
            <person name="Peterson D.G."/>
            <person name="Wendel J.F."/>
            <person name="Udall J.A."/>
        </authorList>
    </citation>
    <scope>NUCLEOTIDE SEQUENCE [LARGE SCALE GENOMIC DNA]</scope>
    <source>
        <strain evidence="2">JFW-Udall</strain>
        <tissue evidence="2">Leaf</tissue>
    </source>
</reference>
<dbReference type="InterPro" id="IPR002156">
    <property type="entry name" value="RNaseH_domain"/>
</dbReference>
<dbReference type="EMBL" id="JAHUZN010000010">
    <property type="protein sequence ID" value="KAG8481995.1"/>
    <property type="molecule type" value="Genomic_DNA"/>
</dbReference>
<proteinExistence type="predicted"/>
<dbReference type="Proteomes" id="UP000701853">
    <property type="component" value="Chromosome 10"/>
</dbReference>
<accession>A0A8J5YLF2</accession>
<comment type="caution">
    <text evidence="2">The sequence shown here is derived from an EMBL/GenBank/DDBJ whole genome shotgun (WGS) entry which is preliminary data.</text>
</comment>
<evidence type="ECO:0000313" key="2">
    <source>
        <dbReference type="EMBL" id="KAG8481995.1"/>
    </source>
</evidence>
<keyword evidence="3" id="KW-1185">Reference proteome</keyword>
<gene>
    <name evidence="2" type="ORF">CXB51_026930</name>
</gene>
<organism evidence="2 3">
    <name type="scientific">Gossypium anomalum</name>
    <dbReference type="NCBI Taxonomy" id="47600"/>
    <lineage>
        <taxon>Eukaryota</taxon>
        <taxon>Viridiplantae</taxon>
        <taxon>Streptophyta</taxon>
        <taxon>Embryophyta</taxon>
        <taxon>Tracheophyta</taxon>
        <taxon>Spermatophyta</taxon>
        <taxon>Magnoliopsida</taxon>
        <taxon>eudicotyledons</taxon>
        <taxon>Gunneridae</taxon>
        <taxon>Pentapetalae</taxon>
        <taxon>rosids</taxon>
        <taxon>malvids</taxon>
        <taxon>Malvales</taxon>
        <taxon>Malvaceae</taxon>
        <taxon>Malvoideae</taxon>
        <taxon>Gossypium</taxon>
    </lineage>
</organism>
<dbReference type="GO" id="GO:0003676">
    <property type="term" value="F:nucleic acid binding"/>
    <property type="evidence" value="ECO:0007669"/>
    <property type="project" value="InterPro"/>
</dbReference>
<protein>
    <recommendedName>
        <fullName evidence="1">RNase H type-1 domain-containing protein</fullName>
    </recommendedName>
</protein>
<evidence type="ECO:0000313" key="3">
    <source>
        <dbReference type="Proteomes" id="UP000701853"/>
    </source>
</evidence>
<feature type="domain" description="RNase H type-1" evidence="1">
    <location>
        <begin position="52"/>
        <end position="90"/>
    </location>
</feature>